<dbReference type="Gene3D" id="3.50.50.60">
    <property type="entry name" value="FAD/NAD(P)-binding domain"/>
    <property type="match status" value="2"/>
</dbReference>
<dbReference type="Proteomes" id="UP001305779">
    <property type="component" value="Unassembled WGS sequence"/>
</dbReference>
<evidence type="ECO:0000259" key="4">
    <source>
        <dbReference type="Pfam" id="PF07992"/>
    </source>
</evidence>
<dbReference type="InterPro" id="IPR050097">
    <property type="entry name" value="Ferredoxin-NADP_redctase_2"/>
</dbReference>
<reference evidence="5 6" key="1">
    <citation type="journal article" date="2023" name="G3 (Bethesda)">
        <title>A chromosome-level genome assembly of Zasmidium syzygii isolated from banana leaves.</title>
        <authorList>
            <person name="van Westerhoven A.C."/>
            <person name="Mehrabi R."/>
            <person name="Talebi R."/>
            <person name="Steentjes M.B.F."/>
            <person name="Corcolon B."/>
            <person name="Chong P.A."/>
            <person name="Kema G.H.J."/>
            <person name="Seidl M.F."/>
        </authorList>
    </citation>
    <scope>NUCLEOTIDE SEQUENCE [LARGE SCALE GENOMIC DNA]</scope>
    <source>
        <strain evidence="5 6">P124</strain>
    </source>
</reference>
<keyword evidence="3" id="KW-0560">Oxidoreductase</keyword>
<sequence length="333" mass="35984">MPALTKPPTTFESISIFDVLIIGAGPAGLSAALALSRVNRTVAVFSSAKYRNARASHAHSILSRDHTSPDEIRRIGREQIEVYGTTQFVDKAVLEARRVDTGLFEVTDADGETWRGRKVILATGVDDVMMDIEGYSDCWGFDIWQCLVCDGIERADREAGTLGPVNMGMLMNVFTMLSLGCPRVTIFSNGPIDRGDKQASPAIAIAKAQGVDVEERKIRKLIHLEDEEGIDVVFEDDAVRRVGFLAVKPVCKLANTKIAEDLGVTIVDDPKAGPMLQISQPMCETTVPGVFSAGDACTNTKQFSQAMAQGGLVGAAVNYQLCMDQISTVQKSL</sequence>
<proteinExistence type="inferred from homology"/>
<dbReference type="PANTHER" id="PTHR48105">
    <property type="entry name" value="THIOREDOXIN REDUCTASE 1-RELATED-RELATED"/>
    <property type="match status" value="1"/>
</dbReference>
<accession>A0ABR0EUD1</accession>
<dbReference type="Pfam" id="PF07992">
    <property type="entry name" value="Pyr_redox_2"/>
    <property type="match status" value="1"/>
</dbReference>
<keyword evidence="2" id="KW-0285">Flavoprotein</keyword>
<evidence type="ECO:0000313" key="5">
    <source>
        <dbReference type="EMBL" id="KAK4504443.1"/>
    </source>
</evidence>
<comment type="similarity">
    <text evidence="1">Belongs to the class-II pyridine nucleotide-disulfide oxidoreductase family.</text>
</comment>
<protein>
    <recommendedName>
        <fullName evidence="4">FAD/NAD(P)-binding domain-containing protein</fullName>
    </recommendedName>
</protein>
<gene>
    <name evidence="5" type="ORF">PRZ48_005359</name>
</gene>
<dbReference type="InterPro" id="IPR036188">
    <property type="entry name" value="FAD/NAD-bd_sf"/>
</dbReference>
<dbReference type="PRINTS" id="PR00469">
    <property type="entry name" value="PNDRDTASEII"/>
</dbReference>
<evidence type="ECO:0000256" key="1">
    <source>
        <dbReference type="ARBA" id="ARBA00009333"/>
    </source>
</evidence>
<comment type="caution">
    <text evidence="5">The sequence shown here is derived from an EMBL/GenBank/DDBJ whole genome shotgun (WGS) entry which is preliminary data.</text>
</comment>
<name>A0ABR0EUD1_ZASCE</name>
<dbReference type="PRINTS" id="PR00368">
    <property type="entry name" value="FADPNR"/>
</dbReference>
<evidence type="ECO:0000313" key="6">
    <source>
        <dbReference type="Proteomes" id="UP001305779"/>
    </source>
</evidence>
<feature type="domain" description="FAD/NAD(P)-binding" evidence="4">
    <location>
        <begin position="17"/>
        <end position="310"/>
    </location>
</feature>
<keyword evidence="6" id="KW-1185">Reference proteome</keyword>
<evidence type="ECO:0000256" key="2">
    <source>
        <dbReference type="ARBA" id="ARBA00022630"/>
    </source>
</evidence>
<evidence type="ECO:0000256" key="3">
    <source>
        <dbReference type="ARBA" id="ARBA00023002"/>
    </source>
</evidence>
<dbReference type="SUPFAM" id="SSF51905">
    <property type="entry name" value="FAD/NAD(P)-binding domain"/>
    <property type="match status" value="1"/>
</dbReference>
<dbReference type="EMBL" id="JAXOVC010000003">
    <property type="protein sequence ID" value="KAK4504443.1"/>
    <property type="molecule type" value="Genomic_DNA"/>
</dbReference>
<organism evidence="5 6">
    <name type="scientific">Zasmidium cellare</name>
    <name type="common">Wine cellar mold</name>
    <name type="synonym">Racodium cellare</name>
    <dbReference type="NCBI Taxonomy" id="395010"/>
    <lineage>
        <taxon>Eukaryota</taxon>
        <taxon>Fungi</taxon>
        <taxon>Dikarya</taxon>
        <taxon>Ascomycota</taxon>
        <taxon>Pezizomycotina</taxon>
        <taxon>Dothideomycetes</taxon>
        <taxon>Dothideomycetidae</taxon>
        <taxon>Mycosphaerellales</taxon>
        <taxon>Mycosphaerellaceae</taxon>
        <taxon>Zasmidium</taxon>
    </lineage>
</organism>
<dbReference type="InterPro" id="IPR023753">
    <property type="entry name" value="FAD/NAD-binding_dom"/>
</dbReference>